<feature type="transmembrane region" description="Helical" evidence="1">
    <location>
        <begin position="226"/>
        <end position="245"/>
    </location>
</feature>
<accession>A0AAQ3K127</accession>
<organism evidence="2 3">
    <name type="scientific">Canna indica</name>
    <name type="common">Indian-shot</name>
    <dbReference type="NCBI Taxonomy" id="4628"/>
    <lineage>
        <taxon>Eukaryota</taxon>
        <taxon>Viridiplantae</taxon>
        <taxon>Streptophyta</taxon>
        <taxon>Embryophyta</taxon>
        <taxon>Tracheophyta</taxon>
        <taxon>Spermatophyta</taxon>
        <taxon>Magnoliopsida</taxon>
        <taxon>Liliopsida</taxon>
        <taxon>Zingiberales</taxon>
        <taxon>Cannaceae</taxon>
        <taxon>Canna</taxon>
    </lineage>
</organism>
<dbReference type="PANTHER" id="PTHR33918">
    <property type="entry name" value="OS01G0704200 PROTEIN"/>
    <property type="match status" value="1"/>
</dbReference>
<proteinExistence type="predicted"/>
<evidence type="ECO:0000256" key="1">
    <source>
        <dbReference type="SAM" id="Phobius"/>
    </source>
</evidence>
<feature type="transmembrane region" description="Helical" evidence="1">
    <location>
        <begin position="193"/>
        <end position="214"/>
    </location>
</feature>
<reference evidence="2 3" key="1">
    <citation type="submission" date="2023-10" db="EMBL/GenBank/DDBJ databases">
        <title>Chromosome-scale genome assembly provides insights into flower coloration mechanisms of Canna indica.</title>
        <authorList>
            <person name="Li C."/>
        </authorList>
    </citation>
    <scope>NUCLEOTIDE SEQUENCE [LARGE SCALE GENOMIC DNA]</scope>
    <source>
        <tissue evidence="2">Flower</tissue>
    </source>
</reference>
<evidence type="ECO:0000313" key="3">
    <source>
        <dbReference type="Proteomes" id="UP001327560"/>
    </source>
</evidence>
<gene>
    <name evidence="2" type="ORF">Cni_G07429</name>
</gene>
<evidence type="ECO:0000313" key="2">
    <source>
        <dbReference type="EMBL" id="WOK98717.1"/>
    </source>
</evidence>
<feature type="transmembrane region" description="Helical" evidence="1">
    <location>
        <begin position="116"/>
        <end position="136"/>
    </location>
</feature>
<keyword evidence="1" id="KW-0812">Transmembrane</keyword>
<name>A0AAQ3K127_9LILI</name>
<feature type="transmembrane region" description="Helical" evidence="1">
    <location>
        <begin position="297"/>
        <end position="318"/>
    </location>
</feature>
<keyword evidence="1" id="KW-0472">Membrane</keyword>
<keyword evidence="3" id="KW-1185">Reference proteome</keyword>
<dbReference type="PANTHER" id="PTHR33918:SF3">
    <property type="entry name" value="CYTOCHROME P450 FAMILY PROTEIN"/>
    <property type="match status" value="1"/>
</dbReference>
<feature type="transmembrane region" description="Helical" evidence="1">
    <location>
        <begin position="148"/>
        <end position="172"/>
    </location>
</feature>
<sequence>MACLTWFPLSTKTSTVLKRQLISWRPSKLSRQLQRPIFHQKLLRNLSLRCSNVFPWEASPPYTTTEDGDGIIKGSNIVEPITAQDELGIPIFQGEEDVIDMKNQPTSMPLQQHLKWPMWLLGPCVLLVTGMAPTLWLPLSSVFLGPNIAGLLSLVGLDCLFNMGATLFLLMADSCGRQPRIPLEQKSQAPLTYRLWNLVASILGFLAPIVLLFASRRGYLEPNLSFISFAVLLGPYLLLLSVQMLTEMLTWHWRSPVWLVTPVVYEAYRVLQLMRGLKLAGEIGAPAWMMVSIRVLVSWWILILGVQLMRVAWFAGFASQMQLTGSD</sequence>
<dbReference type="AlphaFoldDB" id="A0AAQ3K127"/>
<dbReference type="Proteomes" id="UP001327560">
    <property type="component" value="Chromosome 2"/>
</dbReference>
<dbReference type="EMBL" id="CP136891">
    <property type="protein sequence ID" value="WOK98717.1"/>
    <property type="molecule type" value="Genomic_DNA"/>
</dbReference>
<protein>
    <submittedName>
        <fullName evidence="2">Uncharacterized protein</fullName>
    </submittedName>
</protein>
<keyword evidence="1" id="KW-1133">Transmembrane helix</keyword>